<dbReference type="InterPro" id="IPR050151">
    <property type="entry name" value="Class-I_Pyr_Nuc-Dis_Oxidored"/>
</dbReference>
<keyword evidence="6 14" id="KW-0560">Oxidoreductase</keyword>
<proteinExistence type="inferred from homology"/>
<evidence type="ECO:0000256" key="6">
    <source>
        <dbReference type="ARBA" id="ARBA00023002"/>
    </source>
</evidence>
<dbReference type="InterPro" id="IPR036188">
    <property type="entry name" value="FAD/NAD-bd_sf"/>
</dbReference>
<gene>
    <name evidence="17" type="primary">lpdA</name>
    <name evidence="17" type="ORF">NCTC3438_01508</name>
</gene>
<feature type="domain" description="Pyridine nucleotide-disulphide oxidoreductase dimerisation" evidence="15">
    <location>
        <begin position="346"/>
        <end position="454"/>
    </location>
</feature>
<dbReference type="PRINTS" id="PR00411">
    <property type="entry name" value="PNDRDTASEI"/>
</dbReference>
<dbReference type="Gene3D" id="3.50.50.60">
    <property type="entry name" value="FAD/NAD(P)-binding domain"/>
    <property type="match status" value="2"/>
</dbReference>
<dbReference type="InterPro" id="IPR004099">
    <property type="entry name" value="Pyr_nucl-diS_OxRdtase_dimer"/>
</dbReference>
<dbReference type="InterPro" id="IPR006258">
    <property type="entry name" value="Lipoamide_DH"/>
</dbReference>
<dbReference type="InterPro" id="IPR016156">
    <property type="entry name" value="FAD/NAD-linked_Rdtase_dimer_sf"/>
</dbReference>
<comment type="similarity">
    <text evidence="1 14">Belongs to the class-I pyridine nucleotide-disulfide oxidoreductase family.</text>
</comment>
<evidence type="ECO:0000256" key="12">
    <source>
        <dbReference type="PIRSR" id="PIRSR000350-3"/>
    </source>
</evidence>
<accession>A0A447SRP7</accession>
<evidence type="ECO:0000259" key="16">
    <source>
        <dbReference type="Pfam" id="PF07992"/>
    </source>
</evidence>
<dbReference type="AlphaFoldDB" id="A0A447SRP7"/>
<dbReference type="OrthoDB" id="9800167at2"/>
<feature type="active site" description="Proton acceptor" evidence="11">
    <location>
        <position position="444"/>
    </location>
</feature>
<evidence type="ECO:0000256" key="7">
    <source>
        <dbReference type="ARBA" id="ARBA00023027"/>
    </source>
</evidence>
<keyword evidence="9 14" id="KW-0676">Redox-active center</keyword>
<evidence type="ECO:0000313" key="18">
    <source>
        <dbReference type="Proteomes" id="UP000268198"/>
    </source>
</evidence>
<dbReference type="Gene3D" id="3.30.390.30">
    <property type="match status" value="1"/>
</dbReference>
<evidence type="ECO:0000256" key="4">
    <source>
        <dbReference type="ARBA" id="ARBA00022630"/>
    </source>
</evidence>
<keyword evidence="7 12" id="KW-0520">NAD</keyword>
<sequence>MNKEIKTQVVVLGAGPAGYSAAFRCADLGLDTVIVERYSTLGGVCLNVGCIPSKALLHVAKVIEEAKSLAEHGIVFGEPQTDIDKIRGWKEKVINQLTGGLAGMAKMRKVQVVNGYGKFSGPNTIIVAGDEGETTIHFDNAIIAAGSRPIQLPFIPHEDPRIWDSTDALKLKEVPKNLLIMGGGIIGLEMGTVYHALGSNIDVVEMFDQVIPAADKDIVQIYTKRIEKKFNLLLETKVTAVEAKEDGIYVSMEGKAANETRRYDAVLVAIGRTPNGKLIDANVAGVEVDDRGFIHTDKQMRTNVPHIFAIGDIVGQPMLAHKGVHEGHVAAEVIAGQKHYFNPKVIPSIAYTEPEVAWVGKTEKECKAEGINYEVAKFPWAASGRAIASDCADGLTKLIFDKDTHRIIGGAIVGTNGGELLGEIGLAIEMGCDAEDLALTIHAHPTLHESVGLAAEVFEGSITDLPNPKAKKKK</sequence>
<comment type="catalytic activity">
    <reaction evidence="10 14">
        <text>N(6)-[(R)-dihydrolipoyl]-L-lysyl-[protein] + NAD(+) = N(6)-[(R)-lipoyl]-L-lysyl-[protein] + NADH + H(+)</text>
        <dbReference type="Rhea" id="RHEA:15045"/>
        <dbReference type="Rhea" id="RHEA-COMP:10474"/>
        <dbReference type="Rhea" id="RHEA-COMP:10475"/>
        <dbReference type="ChEBI" id="CHEBI:15378"/>
        <dbReference type="ChEBI" id="CHEBI:57540"/>
        <dbReference type="ChEBI" id="CHEBI:57945"/>
        <dbReference type="ChEBI" id="CHEBI:83099"/>
        <dbReference type="ChEBI" id="CHEBI:83100"/>
        <dbReference type="EC" id="1.8.1.4"/>
    </reaction>
</comment>
<dbReference type="PANTHER" id="PTHR22912">
    <property type="entry name" value="DISULFIDE OXIDOREDUCTASE"/>
    <property type="match status" value="1"/>
</dbReference>
<keyword evidence="8" id="KW-1015">Disulfide bond</keyword>
<dbReference type="FunFam" id="3.30.390.30:FF:000001">
    <property type="entry name" value="Dihydrolipoyl dehydrogenase"/>
    <property type="match status" value="1"/>
</dbReference>
<keyword evidence="4 14" id="KW-0285">Flavoprotein</keyword>
<feature type="disulfide bond" description="Redox-active" evidence="13">
    <location>
        <begin position="45"/>
        <end position="50"/>
    </location>
</feature>
<organism evidence="17 18">
    <name type="scientific">Avibacterium volantium</name>
    <name type="common">Pasteurella volantium</name>
    <dbReference type="NCBI Taxonomy" id="762"/>
    <lineage>
        <taxon>Bacteria</taxon>
        <taxon>Pseudomonadati</taxon>
        <taxon>Pseudomonadota</taxon>
        <taxon>Gammaproteobacteria</taxon>
        <taxon>Pasteurellales</taxon>
        <taxon>Pasteurellaceae</taxon>
        <taxon>Avibacterium</taxon>
    </lineage>
</organism>
<feature type="binding site" evidence="12">
    <location>
        <position position="312"/>
    </location>
    <ligand>
        <name>FAD</name>
        <dbReference type="ChEBI" id="CHEBI:57692"/>
    </ligand>
</feature>
<name>A0A447SRP7_AVIVO</name>
<dbReference type="Pfam" id="PF02852">
    <property type="entry name" value="Pyr_redox_dim"/>
    <property type="match status" value="1"/>
</dbReference>
<keyword evidence="12" id="KW-0547">Nucleotide-binding</keyword>
<dbReference type="Proteomes" id="UP000268198">
    <property type="component" value="Chromosome"/>
</dbReference>
<protein>
    <recommendedName>
        <fullName evidence="3 14">Dihydrolipoyl dehydrogenase</fullName>
        <ecNumber evidence="2 14">1.8.1.4</ecNumber>
    </recommendedName>
</protein>
<evidence type="ECO:0000256" key="13">
    <source>
        <dbReference type="PIRSR" id="PIRSR000350-4"/>
    </source>
</evidence>
<dbReference type="GO" id="GO:0004148">
    <property type="term" value="F:dihydrolipoyl dehydrogenase (NADH) activity"/>
    <property type="evidence" value="ECO:0007669"/>
    <property type="project" value="UniProtKB-EC"/>
</dbReference>
<comment type="miscellaneous">
    <text evidence="14">The active site is a redox-active disulfide bond.</text>
</comment>
<feature type="binding site" evidence="12">
    <location>
        <begin position="182"/>
        <end position="189"/>
    </location>
    <ligand>
        <name>NAD(+)</name>
        <dbReference type="ChEBI" id="CHEBI:57540"/>
    </ligand>
</feature>
<dbReference type="SUPFAM" id="SSF55424">
    <property type="entry name" value="FAD/NAD-linked reductases, dimerisation (C-terminal) domain"/>
    <property type="match status" value="1"/>
</dbReference>
<dbReference type="FunFam" id="3.50.50.60:FF:000001">
    <property type="entry name" value="Dihydrolipoyl dehydrogenase, mitochondrial"/>
    <property type="match status" value="1"/>
</dbReference>
<evidence type="ECO:0000256" key="11">
    <source>
        <dbReference type="PIRSR" id="PIRSR000350-2"/>
    </source>
</evidence>
<dbReference type="PANTHER" id="PTHR22912:SF160">
    <property type="entry name" value="DIHYDROLIPOYL DEHYDROGENASE"/>
    <property type="match status" value="1"/>
</dbReference>
<evidence type="ECO:0000256" key="1">
    <source>
        <dbReference type="ARBA" id="ARBA00007532"/>
    </source>
</evidence>
<keyword evidence="5 12" id="KW-0274">FAD</keyword>
<dbReference type="PROSITE" id="PS00076">
    <property type="entry name" value="PYRIDINE_REDOX_1"/>
    <property type="match status" value="1"/>
</dbReference>
<keyword evidence="18" id="KW-1185">Reference proteome</keyword>
<evidence type="ECO:0000313" key="17">
    <source>
        <dbReference type="EMBL" id="VEB24419.1"/>
    </source>
</evidence>
<evidence type="ECO:0000256" key="2">
    <source>
        <dbReference type="ARBA" id="ARBA00012608"/>
    </source>
</evidence>
<reference evidence="17 18" key="1">
    <citation type="submission" date="2018-12" db="EMBL/GenBank/DDBJ databases">
        <authorList>
            <consortium name="Pathogen Informatics"/>
        </authorList>
    </citation>
    <scope>NUCLEOTIDE SEQUENCE [LARGE SCALE GENOMIC DNA]</scope>
    <source>
        <strain evidence="17 18">NCTC3438</strain>
    </source>
</reference>
<comment type="cofactor">
    <cofactor evidence="12 14">
        <name>FAD</name>
        <dbReference type="ChEBI" id="CHEBI:57692"/>
    </cofactor>
    <text evidence="12 14">Binds 1 FAD per subunit.</text>
</comment>
<feature type="binding site" evidence="12">
    <location>
        <position position="271"/>
    </location>
    <ligand>
        <name>NAD(+)</name>
        <dbReference type="ChEBI" id="CHEBI:57540"/>
    </ligand>
</feature>
<dbReference type="InterPro" id="IPR012999">
    <property type="entry name" value="Pyr_OxRdtase_I_AS"/>
</dbReference>
<dbReference type="PRINTS" id="PR00368">
    <property type="entry name" value="FADPNR"/>
</dbReference>
<dbReference type="InterPro" id="IPR001100">
    <property type="entry name" value="Pyr_nuc-diS_OxRdtase"/>
</dbReference>
<feature type="binding site" evidence="12">
    <location>
        <begin position="318"/>
        <end position="321"/>
    </location>
    <ligand>
        <name>FAD</name>
        <dbReference type="ChEBI" id="CHEBI:57692"/>
    </ligand>
</feature>
<dbReference type="NCBIfam" id="TIGR01350">
    <property type="entry name" value="lipoamide_DH"/>
    <property type="match status" value="1"/>
</dbReference>
<dbReference type="RefSeq" id="WP_126372571.1">
    <property type="nucleotide sequence ID" value="NZ_LR134167.1"/>
</dbReference>
<feature type="binding site" evidence="12">
    <location>
        <position position="205"/>
    </location>
    <ligand>
        <name>NAD(+)</name>
        <dbReference type="ChEBI" id="CHEBI:57540"/>
    </ligand>
</feature>
<dbReference type="SUPFAM" id="SSF51905">
    <property type="entry name" value="FAD/NAD(P)-binding domain"/>
    <property type="match status" value="1"/>
</dbReference>
<dbReference type="KEGG" id="avt:NCTC3438_01508"/>
<evidence type="ECO:0000256" key="3">
    <source>
        <dbReference type="ARBA" id="ARBA00016961"/>
    </source>
</evidence>
<evidence type="ECO:0000256" key="9">
    <source>
        <dbReference type="ARBA" id="ARBA00023284"/>
    </source>
</evidence>
<evidence type="ECO:0000256" key="10">
    <source>
        <dbReference type="ARBA" id="ARBA00049187"/>
    </source>
</evidence>
<dbReference type="Pfam" id="PF07992">
    <property type="entry name" value="Pyr_redox_2"/>
    <property type="match status" value="1"/>
</dbReference>
<feature type="domain" description="FAD/NAD(P)-binding" evidence="16">
    <location>
        <begin position="8"/>
        <end position="327"/>
    </location>
</feature>
<dbReference type="GO" id="GO:0050660">
    <property type="term" value="F:flavin adenine dinucleotide binding"/>
    <property type="evidence" value="ECO:0007669"/>
    <property type="project" value="InterPro"/>
</dbReference>
<dbReference type="GO" id="GO:0006103">
    <property type="term" value="P:2-oxoglutarate metabolic process"/>
    <property type="evidence" value="ECO:0007669"/>
    <property type="project" value="TreeGrafter"/>
</dbReference>
<evidence type="ECO:0000256" key="14">
    <source>
        <dbReference type="RuleBase" id="RU003692"/>
    </source>
</evidence>
<dbReference type="EMBL" id="LR134167">
    <property type="protein sequence ID" value="VEB24419.1"/>
    <property type="molecule type" value="Genomic_DNA"/>
</dbReference>
<evidence type="ECO:0000256" key="8">
    <source>
        <dbReference type="ARBA" id="ARBA00023157"/>
    </source>
</evidence>
<dbReference type="PIRSF" id="PIRSF000350">
    <property type="entry name" value="Mercury_reductase_MerA"/>
    <property type="match status" value="1"/>
</dbReference>
<dbReference type="EC" id="1.8.1.4" evidence="2 14"/>
<dbReference type="InterPro" id="IPR023753">
    <property type="entry name" value="FAD/NAD-binding_dom"/>
</dbReference>
<evidence type="ECO:0000259" key="15">
    <source>
        <dbReference type="Pfam" id="PF02852"/>
    </source>
</evidence>
<feature type="binding site" evidence="12">
    <location>
        <position position="54"/>
    </location>
    <ligand>
        <name>FAD</name>
        <dbReference type="ChEBI" id="CHEBI:57692"/>
    </ligand>
</feature>
<feature type="binding site" evidence="12">
    <location>
        <position position="117"/>
    </location>
    <ligand>
        <name>FAD</name>
        <dbReference type="ChEBI" id="CHEBI:57692"/>
    </ligand>
</feature>
<evidence type="ECO:0000256" key="5">
    <source>
        <dbReference type="ARBA" id="ARBA00022827"/>
    </source>
</evidence>